<accession>A0ABQ9FJT8</accession>
<gene>
    <name evidence="1" type="ORF">KUTeg_006211</name>
</gene>
<evidence type="ECO:0000313" key="1">
    <source>
        <dbReference type="EMBL" id="KAJ8316197.1"/>
    </source>
</evidence>
<evidence type="ECO:0000313" key="2">
    <source>
        <dbReference type="Proteomes" id="UP001217089"/>
    </source>
</evidence>
<reference evidence="1 2" key="1">
    <citation type="submission" date="2022-12" db="EMBL/GenBank/DDBJ databases">
        <title>Chromosome-level genome of Tegillarca granosa.</title>
        <authorList>
            <person name="Kim J."/>
        </authorList>
    </citation>
    <scope>NUCLEOTIDE SEQUENCE [LARGE SCALE GENOMIC DNA]</scope>
    <source>
        <strain evidence="1">Teg-2019</strain>
        <tissue evidence="1">Adductor muscle</tissue>
    </source>
</reference>
<dbReference type="EMBL" id="JARBDR010000328">
    <property type="protein sequence ID" value="KAJ8316197.1"/>
    <property type="molecule type" value="Genomic_DNA"/>
</dbReference>
<dbReference type="PANTHER" id="PTHR46579:SF2">
    <property type="entry name" value="C2H2-TYPE DOMAIN-CONTAINING PROTEIN"/>
    <property type="match status" value="1"/>
</dbReference>
<keyword evidence="2" id="KW-1185">Reference proteome</keyword>
<dbReference type="Proteomes" id="UP001217089">
    <property type="component" value="Unassembled WGS sequence"/>
</dbReference>
<dbReference type="PANTHER" id="PTHR46579">
    <property type="entry name" value="F5/8 TYPE C DOMAIN-CONTAINING PROTEIN-RELATED"/>
    <property type="match status" value="1"/>
</dbReference>
<comment type="caution">
    <text evidence="1">The sequence shown here is derived from an EMBL/GenBank/DDBJ whole genome shotgun (WGS) entry which is preliminary data.</text>
</comment>
<proteinExistence type="predicted"/>
<organism evidence="1 2">
    <name type="scientific">Tegillarca granosa</name>
    <name type="common">Malaysian cockle</name>
    <name type="synonym">Anadara granosa</name>
    <dbReference type="NCBI Taxonomy" id="220873"/>
    <lineage>
        <taxon>Eukaryota</taxon>
        <taxon>Metazoa</taxon>
        <taxon>Spiralia</taxon>
        <taxon>Lophotrochozoa</taxon>
        <taxon>Mollusca</taxon>
        <taxon>Bivalvia</taxon>
        <taxon>Autobranchia</taxon>
        <taxon>Pteriomorphia</taxon>
        <taxon>Arcoida</taxon>
        <taxon>Arcoidea</taxon>
        <taxon>Arcidae</taxon>
        <taxon>Tegillarca</taxon>
    </lineage>
</organism>
<evidence type="ECO:0008006" key="3">
    <source>
        <dbReference type="Google" id="ProtNLM"/>
    </source>
</evidence>
<name>A0ABQ9FJT8_TEGGR</name>
<sequence>MFPGTLYGVRKFMGFDRDNFTKYVVCQNCYALYKYDNILVEVSGDTIIRKCYNLKIRKKGKFQCGGQLLRKVSLSSGKSVYYPLNVYCYKGVIDHLQEFLLRLDLKISDQDTTCKTRFALLFAATDIPAARKLCGFLGHSATQGCSHCTKKITNSKGERNCGGFDFKTWIPRTKEDHYKHSQRIKNTKTLTQKKNIEKEFGYRYTVFLELDYFKPSRFLTIDPMHNLFLGTAKKMFSYWVDEEILKKKDLEKITAKIKSLNVTSDVGRLPENIATNYGQFTAKEWKNWVIIYSILTSRFGLKSLANICFGMYTFVSTMHLFGKH</sequence>
<protein>
    <recommendedName>
        <fullName evidence="3">Transposase</fullName>
    </recommendedName>
</protein>